<feature type="compositionally biased region" description="Basic and acidic residues" evidence="1">
    <location>
        <begin position="41"/>
        <end position="50"/>
    </location>
</feature>
<dbReference type="OrthoDB" id="10252707at2759"/>
<name>A0A6J3M5E5_9PEZI</name>
<feature type="domain" description="MIF4G-like type 2" evidence="3">
    <location>
        <begin position="573"/>
        <end position="823"/>
    </location>
</feature>
<dbReference type="GO" id="GO:0005634">
    <property type="term" value="C:nucleus"/>
    <property type="evidence" value="ECO:0007669"/>
    <property type="project" value="TreeGrafter"/>
</dbReference>
<sequence length="852" mass="95505">MADDDDRRDSHRGRNHGGGGGGGGRSFHKRKRGRDDDDDGEGARHPRSRQEPPPGSRLKRGLLEIAEDHGRLPHEVAANLAKLAADNYGDEYVKNTFITVILKLVVEQPFKIPFVAAVVLYANVEKLEIAQDIITKAGEQTQAALNAGSWREFKLLLRFLACLTRLYETDGIMPILDELFSRAADLQTASSEDSVGLELVKIILLTIPYLLASAADTTKPLEAQRARTTDLEAKVAELLEKTDIIASTSSTLEALVDPYPVSEGSQESRPMACASVISLLQAQLVGEQASEWKLACIPRVFQLSHKTSGQESGTEANANGDSSANDFAKLQFPAIEVPSEIDAGTKPLLPEIYFSLFADQDIESVPSTSNIAASLLRDAVVDTINILDFNRNIVAKFLNEIDCFWAKDTFVKRSTTFDKLRELQEGRPTWKPEDVIIDAVFSQIFQLPQPEHRLVYYHSLITESCKISPAAIAPSLGRAIRFLFRNIDTMDMELMYRFMDWFAHHLSNFEFRWKWTEWIPELIASDLQPRKAFINGVLDKEIRLSFAKRIRETLPPAYHPLIPASKEKDMPDFKFAADETPYAKEGREVLAMLKKKTPEDEVQKVLDSVHEQATSLGVTDPLVPSTDIYMTAILSIGSKSLSHVLSTIDRCKERLLEIGQKSEPARRQIIASVVDFWSDHPGTAVNIVDKLLNYTIITPMSVIQWALQDNISRGRVLASSQIYEMIAITMFKVTNRVRQVLRERNNTNLSFEQRKQIDEALPRERTGMRDLFATIEDTVASVASGAQDQMIERFDGSESENELIMRWGVHWARVWRRKAAVEEAIVGEQVVGPLEEPPAAADTAMENFDEVL</sequence>
<evidence type="ECO:0000259" key="2">
    <source>
        <dbReference type="Pfam" id="PF09088"/>
    </source>
</evidence>
<dbReference type="InterPro" id="IPR015172">
    <property type="entry name" value="MIF4G-like_typ-1"/>
</dbReference>
<dbReference type="AlphaFoldDB" id="A0A6J3M5E5"/>
<dbReference type="InterPro" id="IPR027159">
    <property type="entry name" value="CBP80"/>
</dbReference>
<dbReference type="Gene3D" id="1.25.40.180">
    <property type="match status" value="3"/>
</dbReference>
<feature type="region of interest" description="Disordered" evidence="1">
    <location>
        <begin position="1"/>
        <end position="58"/>
    </location>
</feature>
<evidence type="ECO:0000313" key="4">
    <source>
        <dbReference type="Proteomes" id="UP000504637"/>
    </source>
</evidence>
<dbReference type="GeneID" id="54362617"/>
<protein>
    <recommendedName>
        <fullName evidence="6">Cap binding protein</fullName>
    </recommendedName>
</protein>
<evidence type="ECO:0008006" key="6">
    <source>
        <dbReference type="Google" id="ProtNLM"/>
    </source>
</evidence>
<evidence type="ECO:0000259" key="3">
    <source>
        <dbReference type="Pfam" id="PF09090"/>
    </source>
</evidence>
<organism evidence="5">
    <name type="scientific">Dissoconium aciculare CBS 342.82</name>
    <dbReference type="NCBI Taxonomy" id="1314786"/>
    <lineage>
        <taxon>Eukaryota</taxon>
        <taxon>Fungi</taxon>
        <taxon>Dikarya</taxon>
        <taxon>Ascomycota</taxon>
        <taxon>Pezizomycotina</taxon>
        <taxon>Dothideomycetes</taxon>
        <taxon>Dothideomycetidae</taxon>
        <taxon>Mycosphaerellales</taxon>
        <taxon>Dissoconiaceae</taxon>
        <taxon>Dissoconium</taxon>
    </lineage>
</organism>
<keyword evidence="4" id="KW-1185">Reference proteome</keyword>
<evidence type="ECO:0000313" key="5">
    <source>
        <dbReference type="RefSeq" id="XP_033459785.1"/>
    </source>
</evidence>
<dbReference type="InterPro" id="IPR016024">
    <property type="entry name" value="ARM-type_fold"/>
</dbReference>
<dbReference type="GO" id="GO:0000339">
    <property type="term" value="F:RNA cap binding"/>
    <property type="evidence" value="ECO:0007669"/>
    <property type="project" value="InterPro"/>
</dbReference>
<dbReference type="PANTHER" id="PTHR12412">
    <property type="entry name" value="CAP BINDING PROTEIN"/>
    <property type="match status" value="1"/>
</dbReference>
<feature type="domain" description="MIF4G-like type 1" evidence="2">
    <location>
        <begin position="366"/>
        <end position="555"/>
    </location>
</feature>
<dbReference type="InterPro" id="IPR015174">
    <property type="entry name" value="MIF4G-like_typ-2"/>
</dbReference>
<gene>
    <name evidence="5" type="ORF">K489DRAFT_380126</name>
</gene>
<feature type="compositionally biased region" description="Gly residues" evidence="1">
    <location>
        <begin position="16"/>
        <end position="25"/>
    </location>
</feature>
<dbReference type="Pfam" id="PF09090">
    <property type="entry name" value="MIF4G_like_2"/>
    <property type="match status" value="1"/>
</dbReference>
<dbReference type="GO" id="GO:0006406">
    <property type="term" value="P:mRNA export from nucleus"/>
    <property type="evidence" value="ECO:0007669"/>
    <property type="project" value="InterPro"/>
</dbReference>
<dbReference type="SUPFAM" id="SSF48371">
    <property type="entry name" value="ARM repeat"/>
    <property type="match status" value="3"/>
</dbReference>
<dbReference type="GO" id="GO:0000184">
    <property type="term" value="P:nuclear-transcribed mRNA catabolic process, nonsense-mediated decay"/>
    <property type="evidence" value="ECO:0007669"/>
    <property type="project" value="TreeGrafter"/>
</dbReference>
<dbReference type="GO" id="GO:0005846">
    <property type="term" value="C:nuclear cap binding complex"/>
    <property type="evidence" value="ECO:0007669"/>
    <property type="project" value="InterPro"/>
</dbReference>
<dbReference type="FunFam" id="1.25.40.180:FF:000045">
    <property type="entry name" value="snRNA cap binding complex subunit (Gcr3), putative"/>
    <property type="match status" value="1"/>
</dbReference>
<reference evidence="5" key="2">
    <citation type="submission" date="2020-04" db="EMBL/GenBank/DDBJ databases">
        <authorList>
            <consortium name="NCBI Genome Project"/>
        </authorList>
    </citation>
    <scope>NUCLEOTIDE SEQUENCE</scope>
    <source>
        <strain evidence="5">CBS 342.82</strain>
    </source>
</reference>
<reference evidence="5" key="1">
    <citation type="submission" date="2020-01" db="EMBL/GenBank/DDBJ databases">
        <authorList>
            <consortium name="DOE Joint Genome Institute"/>
            <person name="Haridas S."/>
            <person name="Albert R."/>
            <person name="Binder M."/>
            <person name="Bloem J."/>
            <person name="Labutti K."/>
            <person name="Salamov A."/>
            <person name="Andreopoulos B."/>
            <person name="Baker S.E."/>
            <person name="Barry K."/>
            <person name="Bills G."/>
            <person name="Bluhm B.H."/>
            <person name="Cannon C."/>
            <person name="Castanera R."/>
            <person name="Culley D.E."/>
            <person name="Daum C."/>
            <person name="Ezra D."/>
            <person name="Gonzalez J.B."/>
            <person name="Henrissat B."/>
            <person name="Kuo A."/>
            <person name="Liang C."/>
            <person name="Lipzen A."/>
            <person name="Lutzoni F."/>
            <person name="Magnuson J."/>
            <person name="Mondo S."/>
            <person name="Nolan M."/>
            <person name="Ohm R."/>
            <person name="Pangilinan J."/>
            <person name="Park H.-J."/>
            <person name="Ramirez L."/>
            <person name="Alfaro M."/>
            <person name="Sun H."/>
            <person name="Tritt A."/>
            <person name="Yoshinaga Y."/>
            <person name="Zwiers L.-H."/>
            <person name="Turgeon B.G."/>
            <person name="Goodwin S.B."/>
            <person name="Spatafora J.W."/>
            <person name="Crous P.W."/>
            <person name="Grigoriev I.V."/>
        </authorList>
    </citation>
    <scope>NUCLEOTIDE SEQUENCE</scope>
    <source>
        <strain evidence="5">CBS 342.82</strain>
    </source>
</reference>
<dbReference type="Pfam" id="PF09088">
    <property type="entry name" value="MIF4G_like"/>
    <property type="match status" value="1"/>
</dbReference>
<reference evidence="5" key="3">
    <citation type="submission" date="2025-08" db="UniProtKB">
        <authorList>
            <consortium name="RefSeq"/>
        </authorList>
    </citation>
    <scope>IDENTIFICATION</scope>
    <source>
        <strain evidence="5">CBS 342.82</strain>
    </source>
</reference>
<proteinExistence type="predicted"/>
<dbReference type="Proteomes" id="UP000504637">
    <property type="component" value="Unplaced"/>
</dbReference>
<evidence type="ECO:0000256" key="1">
    <source>
        <dbReference type="SAM" id="MobiDB-lite"/>
    </source>
</evidence>
<dbReference type="FunFam" id="1.25.40.180:FF:000035">
    <property type="entry name" value="snRNA cap binding complex subunit (Gcr3)"/>
    <property type="match status" value="1"/>
</dbReference>
<accession>A0A6J3M5E5</accession>
<dbReference type="GO" id="GO:0003729">
    <property type="term" value="F:mRNA binding"/>
    <property type="evidence" value="ECO:0007669"/>
    <property type="project" value="TreeGrafter"/>
</dbReference>
<dbReference type="PANTHER" id="PTHR12412:SF2">
    <property type="entry name" value="NUCLEAR CAP-BINDING PROTEIN SUBUNIT 1"/>
    <property type="match status" value="1"/>
</dbReference>
<dbReference type="RefSeq" id="XP_033459785.1">
    <property type="nucleotide sequence ID" value="XM_033604817.1"/>
</dbReference>